<dbReference type="EMBL" id="MTKS01000122">
    <property type="protein sequence ID" value="RWX51518.1"/>
    <property type="molecule type" value="Genomic_DNA"/>
</dbReference>
<organism evidence="2 3">
    <name type="scientific">Candidatus Electrothrix marina</name>
    <dbReference type="NCBI Taxonomy" id="1859130"/>
    <lineage>
        <taxon>Bacteria</taxon>
        <taxon>Pseudomonadati</taxon>
        <taxon>Thermodesulfobacteriota</taxon>
        <taxon>Desulfobulbia</taxon>
        <taxon>Desulfobulbales</taxon>
        <taxon>Desulfobulbaceae</taxon>
        <taxon>Candidatus Electrothrix</taxon>
    </lineage>
</organism>
<dbReference type="InterPro" id="IPR004323">
    <property type="entry name" value="Ion_tolerance_CutA"/>
</dbReference>
<dbReference type="PANTHER" id="PTHR23419">
    <property type="entry name" value="DIVALENT CATION TOLERANCE CUTA-RELATED"/>
    <property type="match status" value="1"/>
</dbReference>
<evidence type="ECO:0000313" key="3">
    <source>
        <dbReference type="Proteomes" id="UP000288892"/>
    </source>
</evidence>
<comment type="caution">
    <text evidence="2">The sequence shown here is derived from an EMBL/GenBank/DDBJ whole genome shotgun (WGS) entry which is preliminary data.</text>
</comment>
<dbReference type="AlphaFoldDB" id="A0A444JER3"/>
<dbReference type="InterPro" id="IPR011322">
    <property type="entry name" value="N-reg_PII-like_a/b"/>
</dbReference>
<name>A0A444JER3_9BACT</name>
<dbReference type="Gene3D" id="3.30.70.120">
    <property type="match status" value="1"/>
</dbReference>
<dbReference type="GO" id="GO:0010038">
    <property type="term" value="P:response to metal ion"/>
    <property type="evidence" value="ECO:0007669"/>
    <property type="project" value="InterPro"/>
</dbReference>
<dbReference type="SUPFAM" id="SSF54913">
    <property type="entry name" value="GlnB-like"/>
    <property type="match status" value="1"/>
</dbReference>
<evidence type="ECO:0000256" key="1">
    <source>
        <dbReference type="ARBA" id="ARBA00010169"/>
    </source>
</evidence>
<gene>
    <name evidence="2" type="ORF">VU01_11221</name>
</gene>
<feature type="non-terminal residue" evidence="2">
    <location>
        <position position="1"/>
    </location>
</feature>
<protein>
    <submittedName>
        <fullName evidence="2">Divalent cation tolerance protein</fullName>
    </submittedName>
</protein>
<reference evidence="2 3" key="1">
    <citation type="submission" date="2017-01" db="EMBL/GenBank/DDBJ databases">
        <title>The cable genome- insights into the physiology and evolution of filamentous bacteria capable of sulfide oxidation via long distance electron transfer.</title>
        <authorList>
            <person name="Schreiber L."/>
            <person name="Bjerg J.T."/>
            <person name="Boggild A."/>
            <person name="Van De Vossenberg J."/>
            <person name="Meysman F."/>
            <person name="Nielsen L.P."/>
            <person name="Schramm A."/>
            <person name="Kjeldsen K.U."/>
        </authorList>
    </citation>
    <scope>NUCLEOTIDE SEQUENCE [LARGE SCALE GENOMIC DNA]</scope>
    <source>
        <strain evidence="2">A5</strain>
    </source>
</reference>
<keyword evidence="3" id="KW-1185">Reference proteome</keyword>
<dbReference type="GO" id="GO:0005507">
    <property type="term" value="F:copper ion binding"/>
    <property type="evidence" value="ECO:0007669"/>
    <property type="project" value="TreeGrafter"/>
</dbReference>
<sequence length="142" mass="16234">AFLSYSPCKTERFLSNMLLTGNTQKKHHRLAAVSDQVMEEKYCLVITTYADEKNGEKIIDALLSQRLAACVQIMPIRSYYRWQGKITGDDEKLLLIKTKSSLYTKVEEAIIAHHAYELPEVIQLPISTGFAGYLNWLEKECC</sequence>
<dbReference type="InterPro" id="IPR015867">
    <property type="entry name" value="N-reg_PII/ATP_PRibTrfase_C"/>
</dbReference>
<accession>A0A444JER3</accession>
<dbReference type="Pfam" id="PF03091">
    <property type="entry name" value="CutA1"/>
    <property type="match status" value="1"/>
</dbReference>
<proteinExistence type="inferred from homology"/>
<comment type="similarity">
    <text evidence="1">Belongs to the CutA family.</text>
</comment>
<dbReference type="PANTHER" id="PTHR23419:SF8">
    <property type="entry name" value="FI09726P"/>
    <property type="match status" value="1"/>
</dbReference>
<dbReference type="Proteomes" id="UP000288892">
    <property type="component" value="Unassembled WGS sequence"/>
</dbReference>
<evidence type="ECO:0000313" key="2">
    <source>
        <dbReference type="EMBL" id="RWX51518.1"/>
    </source>
</evidence>